<protein>
    <recommendedName>
        <fullName evidence="10">Acetyl-coenzyme A carboxylase carboxyl transferase subunit alpha</fullName>
        <shortName evidence="10">ACCase subunit alpha</shortName>
        <shortName evidence="10">Acetyl-CoA carboxylase carboxyltransferase subunit alpha</shortName>
        <ecNumber evidence="10">2.1.3.15</ecNumber>
    </recommendedName>
</protein>
<dbReference type="AlphaFoldDB" id="A0A0C7G7Q5"/>
<sequence length="316" mass="35354">MPVQNISSVDNINTLKDSIKQLKEVSLKSNIDLSIEIEKLELKLKHIENSTCYKLSAWDKVSISRDIKRPTAKNYIQNICSLFIELHGDRFYKDDPSIIGGIGKIGNFEVTIIGHQKGNDLNEQVKQNFGMPHPEGYRKALRLMHQAEKFNRPIVTFIDTPGAFCGIEAEERGQGEAIAKNLREMSSLSVPILSIVIGEGGSGGALGIGVSNEIAMLEHSIYSVISPEGLSSILFKDASKAKDASDVMKLTSSDLKKLGIIDKVIKEPKNTAFSDLEFVSDNIKEYIINRLSFYKNFNKDEIINHRYKKFRNIGVY</sequence>
<dbReference type="NCBIfam" id="NF004344">
    <property type="entry name" value="PRK05724.1"/>
    <property type="match status" value="1"/>
</dbReference>
<evidence type="ECO:0000256" key="1">
    <source>
        <dbReference type="ARBA" id="ARBA00004956"/>
    </source>
</evidence>
<keyword evidence="7 10" id="KW-0443">Lipid metabolism</keyword>
<dbReference type="PRINTS" id="PR01069">
    <property type="entry name" value="ACCCTRFRASEA"/>
</dbReference>
<dbReference type="GO" id="GO:0016743">
    <property type="term" value="F:carboxyl- or carbamoyltransferase activity"/>
    <property type="evidence" value="ECO:0007669"/>
    <property type="project" value="UniProtKB-UniRule"/>
</dbReference>
<dbReference type="InterPro" id="IPR029045">
    <property type="entry name" value="ClpP/crotonase-like_dom_sf"/>
</dbReference>
<gene>
    <name evidence="10 12" type="primary">accA</name>
    <name evidence="12" type="ORF">R28058_13581</name>
</gene>
<evidence type="ECO:0000256" key="3">
    <source>
        <dbReference type="ARBA" id="ARBA00022679"/>
    </source>
</evidence>
<dbReference type="GO" id="GO:0009317">
    <property type="term" value="C:acetyl-CoA carboxylase complex"/>
    <property type="evidence" value="ECO:0007669"/>
    <property type="project" value="InterPro"/>
</dbReference>
<dbReference type="OrthoDB" id="9808023at2"/>
<keyword evidence="8 10" id="KW-0275">Fatty acid biosynthesis</keyword>
<dbReference type="GO" id="GO:2001295">
    <property type="term" value="P:malonyl-CoA biosynthetic process"/>
    <property type="evidence" value="ECO:0007669"/>
    <property type="project" value="UniProtKB-UniRule"/>
</dbReference>
<dbReference type="InterPro" id="IPR011763">
    <property type="entry name" value="COA_CT_C"/>
</dbReference>
<evidence type="ECO:0000256" key="10">
    <source>
        <dbReference type="HAMAP-Rule" id="MF_00823"/>
    </source>
</evidence>
<keyword evidence="10" id="KW-0963">Cytoplasm</keyword>
<dbReference type="InterPro" id="IPR001095">
    <property type="entry name" value="Acetyl_CoA_COase_a_su"/>
</dbReference>
<feature type="domain" description="CoA carboxyltransferase C-terminal" evidence="11">
    <location>
        <begin position="32"/>
        <end position="293"/>
    </location>
</feature>
<reference evidence="13" key="1">
    <citation type="submission" date="2015-01" db="EMBL/GenBank/DDBJ databases">
        <authorList>
            <person name="Aslett M.A."/>
            <person name="De Silva N."/>
        </authorList>
    </citation>
    <scope>NUCLEOTIDE SEQUENCE [LARGE SCALE GENOMIC DNA]</scope>
    <source>
        <strain evidence="13">R28058</strain>
    </source>
</reference>
<dbReference type="GO" id="GO:0006633">
    <property type="term" value="P:fatty acid biosynthetic process"/>
    <property type="evidence" value="ECO:0007669"/>
    <property type="project" value="UniProtKB-KW"/>
</dbReference>
<dbReference type="PANTHER" id="PTHR42853">
    <property type="entry name" value="ACETYL-COENZYME A CARBOXYLASE CARBOXYL TRANSFERASE SUBUNIT ALPHA"/>
    <property type="match status" value="1"/>
</dbReference>
<keyword evidence="2 10" id="KW-0444">Lipid biosynthesis</keyword>
<keyword evidence="12" id="KW-0436">Ligase</keyword>
<dbReference type="GO" id="GO:0003989">
    <property type="term" value="F:acetyl-CoA carboxylase activity"/>
    <property type="evidence" value="ECO:0007669"/>
    <property type="project" value="InterPro"/>
</dbReference>
<dbReference type="UniPathway" id="UPA00655">
    <property type="reaction ID" value="UER00711"/>
</dbReference>
<dbReference type="HAMAP" id="MF_00823">
    <property type="entry name" value="AcetylCoA_CT_alpha"/>
    <property type="match status" value="1"/>
</dbReference>
<evidence type="ECO:0000256" key="9">
    <source>
        <dbReference type="ARBA" id="ARBA00049152"/>
    </source>
</evidence>
<evidence type="ECO:0000256" key="4">
    <source>
        <dbReference type="ARBA" id="ARBA00022741"/>
    </source>
</evidence>
<comment type="catalytic activity">
    <reaction evidence="9 10">
        <text>N(6)-carboxybiotinyl-L-lysyl-[protein] + acetyl-CoA = N(6)-biotinyl-L-lysyl-[protein] + malonyl-CoA</text>
        <dbReference type="Rhea" id="RHEA:54728"/>
        <dbReference type="Rhea" id="RHEA-COMP:10505"/>
        <dbReference type="Rhea" id="RHEA-COMP:10506"/>
        <dbReference type="ChEBI" id="CHEBI:57288"/>
        <dbReference type="ChEBI" id="CHEBI:57384"/>
        <dbReference type="ChEBI" id="CHEBI:83144"/>
        <dbReference type="ChEBI" id="CHEBI:83145"/>
        <dbReference type="EC" id="2.1.3.15"/>
    </reaction>
</comment>
<dbReference type="Proteomes" id="UP000049127">
    <property type="component" value="Unassembled WGS sequence"/>
</dbReference>
<organism evidence="12 13">
    <name type="scientific">Paraclostridium sordellii</name>
    <name type="common">Clostridium sordellii</name>
    <dbReference type="NCBI Taxonomy" id="1505"/>
    <lineage>
        <taxon>Bacteria</taxon>
        <taxon>Bacillati</taxon>
        <taxon>Bacillota</taxon>
        <taxon>Clostridia</taxon>
        <taxon>Peptostreptococcales</taxon>
        <taxon>Peptostreptococcaceae</taxon>
        <taxon>Paraclostridium</taxon>
    </lineage>
</organism>
<keyword evidence="6 10" id="KW-0067">ATP-binding</keyword>
<keyword evidence="3 10" id="KW-0808">Transferase</keyword>
<dbReference type="GO" id="GO:0005524">
    <property type="term" value="F:ATP binding"/>
    <property type="evidence" value="ECO:0007669"/>
    <property type="project" value="UniProtKB-KW"/>
</dbReference>
<dbReference type="PANTHER" id="PTHR42853:SF3">
    <property type="entry name" value="ACETYL-COENZYME A CARBOXYLASE CARBOXYL TRANSFERASE SUBUNIT ALPHA, CHLOROPLASTIC"/>
    <property type="match status" value="1"/>
</dbReference>
<dbReference type="EMBL" id="CEKZ01000003">
    <property type="protein sequence ID" value="CEQ03625.1"/>
    <property type="molecule type" value="Genomic_DNA"/>
</dbReference>
<comment type="subcellular location">
    <subcellularLocation>
        <location evidence="10">Cytoplasm</location>
    </subcellularLocation>
</comment>
<dbReference type="Pfam" id="PF03255">
    <property type="entry name" value="ACCA"/>
    <property type="match status" value="1"/>
</dbReference>
<evidence type="ECO:0000313" key="12">
    <source>
        <dbReference type="EMBL" id="CEQ03625.1"/>
    </source>
</evidence>
<evidence type="ECO:0000256" key="6">
    <source>
        <dbReference type="ARBA" id="ARBA00022840"/>
    </source>
</evidence>
<evidence type="ECO:0000313" key="13">
    <source>
        <dbReference type="Proteomes" id="UP000049127"/>
    </source>
</evidence>
<dbReference type="SUPFAM" id="SSF52096">
    <property type="entry name" value="ClpP/crotonase"/>
    <property type="match status" value="1"/>
</dbReference>
<name>A0A0C7G7Q5_PARSO</name>
<evidence type="ECO:0000256" key="5">
    <source>
        <dbReference type="ARBA" id="ARBA00022832"/>
    </source>
</evidence>
<evidence type="ECO:0000256" key="8">
    <source>
        <dbReference type="ARBA" id="ARBA00023160"/>
    </source>
</evidence>
<dbReference type="RefSeq" id="WP_055341891.1">
    <property type="nucleotide sequence ID" value="NZ_CDNI01000003.1"/>
</dbReference>
<keyword evidence="5 10" id="KW-0276">Fatty acid metabolism</keyword>
<evidence type="ECO:0000259" key="11">
    <source>
        <dbReference type="PROSITE" id="PS50989"/>
    </source>
</evidence>
<comment type="function">
    <text evidence="10">Component of the acetyl coenzyme A carboxylase (ACC) complex. First, biotin carboxylase catalyzes the carboxylation of biotin on its carrier protein (BCCP) and then the CO(2) group is transferred by the carboxyltransferase to acetyl-CoA to form malonyl-CoA.</text>
</comment>
<comment type="similarity">
    <text evidence="10">Belongs to the AccA family.</text>
</comment>
<keyword evidence="4 10" id="KW-0547">Nucleotide-binding</keyword>
<evidence type="ECO:0000256" key="7">
    <source>
        <dbReference type="ARBA" id="ARBA00023098"/>
    </source>
</evidence>
<dbReference type="NCBIfam" id="NF041504">
    <property type="entry name" value="AccA_sub"/>
    <property type="match status" value="1"/>
</dbReference>
<comment type="pathway">
    <text evidence="1 10">Lipid metabolism; malonyl-CoA biosynthesis; malonyl-CoA from acetyl-CoA: step 1/1.</text>
</comment>
<dbReference type="PROSITE" id="PS50989">
    <property type="entry name" value="COA_CT_CTER"/>
    <property type="match status" value="1"/>
</dbReference>
<accession>A0A0C7G7Q5</accession>
<dbReference type="EC" id="2.1.3.15" evidence="10"/>
<evidence type="ECO:0000256" key="2">
    <source>
        <dbReference type="ARBA" id="ARBA00022516"/>
    </source>
</evidence>
<dbReference type="Gene3D" id="3.90.226.10">
    <property type="entry name" value="2-enoyl-CoA Hydratase, Chain A, domain 1"/>
    <property type="match status" value="1"/>
</dbReference>
<dbReference type="NCBIfam" id="TIGR00513">
    <property type="entry name" value="accA"/>
    <property type="match status" value="1"/>
</dbReference>
<proteinExistence type="inferred from homology"/>
<comment type="subunit">
    <text evidence="10">Acetyl-CoA carboxylase is a heterohexamer composed of biotin carboxyl carrier protein (AccB), biotin carboxylase (AccC) and two subunits each of ACCase subunit alpha (AccA) and ACCase subunit beta (AccD).</text>
</comment>